<reference evidence="2 3" key="1">
    <citation type="journal article" date="2012" name="Genome Biol.">
        <title>Genome and low-iron response of an oceanic diatom adapted to chronic iron limitation.</title>
        <authorList>
            <person name="Lommer M."/>
            <person name="Specht M."/>
            <person name="Roy A.S."/>
            <person name="Kraemer L."/>
            <person name="Andreson R."/>
            <person name="Gutowska M.A."/>
            <person name="Wolf J."/>
            <person name="Bergner S.V."/>
            <person name="Schilhabel M.B."/>
            <person name="Klostermeier U.C."/>
            <person name="Beiko R.G."/>
            <person name="Rosenstiel P."/>
            <person name="Hippler M."/>
            <person name="Laroche J."/>
        </authorList>
    </citation>
    <scope>NUCLEOTIDE SEQUENCE [LARGE SCALE GENOMIC DNA]</scope>
    <source>
        <strain evidence="2 3">CCMP1005</strain>
    </source>
</reference>
<sequence length="96" mass="10711">MYDDRIQKPQFGNQTEASTWFEPRRQTNERLAWICSALQRFAALCSREQKPTASGMSDVAMIRSDVATNRSDVAMDQSTSSVASSSVNSDVAMKRT</sequence>
<protein>
    <submittedName>
        <fullName evidence="2">Uncharacterized protein</fullName>
    </submittedName>
</protein>
<evidence type="ECO:0000313" key="3">
    <source>
        <dbReference type="Proteomes" id="UP000266841"/>
    </source>
</evidence>
<name>K0QZ02_THAOC</name>
<dbReference type="EMBL" id="AGNL01049435">
    <property type="protein sequence ID" value="EJK44633.1"/>
    <property type="molecule type" value="Genomic_DNA"/>
</dbReference>
<dbReference type="AlphaFoldDB" id="K0QZ02"/>
<evidence type="ECO:0000313" key="2">
    <source>
        <dbReference type="EMBL" id="EJK44633.1"/>
    </source>
</evidence>
<organism evidence="2 3">
    <name type="scientific">Thalassiosira oceanica</name>
    <name type="common">Marine diatom</name>
    <dbReference type="NCBI Taxonomy" id="159749"/>
    <lineage>
        <taxon>Eukaryota</taxon>
        <taxon>Sar</taxon>
        <taxon>Stramenopiles</taxon>
        <taxon>Ochrophyta</taxon>
        <taxon>Bacillariophyta</taxon>
        <taxon>Coscinodiscophyceae</taxon>
        <taxon>Thalassiosirophycidae</taxon>
        <taxon>Thalassiosirales</taxon>
        <taxon>Thalassiosiraceae</taxon>
        <taxon>Thalassiosira</taxon>
    </lineage>
</organism>
<proteinExistence type="predicted"/>
<feature type="region of interest" description="Disordered" evidence="1">
    <location>
        <begin position="71"/>
        <end position="96"/>
    </location>
</feature>
<comment type="caution">
    <text evidence="2">The sequence shown here is derived from an EMBL/GenBank/DDBJ whole genome shotgun (WGS) entry which is preliminary data.</text>
</comment>
<dbReference type="Proteomes" id="UP000266841">
    <property type="component" value="Unassembled WGS sequence"/>
</dbReference>
<accession>K0QZ02</accession>
<keyword evidence="3" id="KW-1185">Reference proteome</keyword>
<gene>
    <name evidence="2" type="ORF">THAOC_36815</name>
</gene>
<feature type="compositionally biased region" description="Low complexity" evidence="1">
    <location>
        <begin position="78"/>
        <end position="96"/>
    </location>
</feature>
<evidence type="ECO:0000256" key="1">
    <source>
        <dbReference type="SAM" id="MobiDB-lite"/>
    </source>
</evidence>